<evidence type="ECO:0000259" key="6">
    <source>
        <dbReference type="Pfam" id="PF08281"/>
    </source>
</evidence>
<proteinExistence type="inferred from homology"/>
<comment type="caution">
    <text evidence="7">The sequence shown here is derived from an EMBL/GenBank/DDBJ whole genome shotgun (WGS) entry which is preliminary data.</text>
</comment>
<gene>
    <name evidence="7" type="ORF">JI741_25575</name>
</gene>
<dbReference type="EMBL" id="JAERRB010000011">
    <property type="protein sequence ID" value="MBL0744629.1"/>
    <property type="molecule type" value="Genomic_DNA"/>
</dbReference>
<evidence type="ECO:0000313" key="8">
    <source>
        <dbReference type="Proteomes" id="UP000613030"/>
    </source>
</evidence>
<dbReference type="InterPro" id="IPR036388">
    <property type="entry name" value="WH-like_DNA-bd_sf"/>
</dbReference>
<evidence type="ECO:0000256" key="4">
    <source>
        <dbReference type="ARBA" id="ARBA00023163"/>
    </source>
</evidence>
<dbReference type="SUPFAM" id="SSF88659">
    <property type="entry name" value="Sigma3 and sigma4 domains of RNA polymerase sigma factors"/>
    <property type="match status" value="1"/>
</dbReference>
<evidence type="ECO:0000259" key="5">
    <source>
        <dbReference type="Pfam" id="PF04542"/>
    </source>
</evidence>
<dbReference type="Pfam" id="PF04542">
    <property type="entry name" value="Sigma70_r2"/>
    <property type="match status" value="1"/>
</dbReference>
<evidence type="ECO:0000256" key="2">
    <source>
        <dbReference type="ARBA" id="ARBA00023015"/>
    </source>
</evidence>
<reference evidence="7 8" key="1">
    <citation type="submission" date="2021-01" db="EMBL/GenBank/DDBJ databases">
        <title>Chryseolinea sp. Jin1 Genome sequencing and assembly.</title>
        <authorList>
            <person name="Kim I."/>
        </authorList>
    </citation>
    <scope>NUCLEOTIDE SEQUENCE [LARGE SCALE GENOMIC DNA]</scope>
    <source>
        <strain evidence="7 8">Jin1</strain>
    </source>
</reference>
<dbReference type="InterPro" id="IPR013325">
    <property type="entry name" value="RNA_pol_sigma_r2"/>
</dbReference>
<evidence type="ECO:0000256" key="1">
    <source>
        <dbReference type="ARBA" id="ARBA00010641"/>
    </source>
</evidence>
<feature type="domain" description="RNA polymerase sigma-70 region 2" evidence="5">
    <location>
        <begin position="47"/>
        <end position="113"/>
    </location>
</feature>
<dbReference type="SUPFAM" id="SSF88946">
    <property type="entry name" value="Sigma2 domain of RNA polymerase sigma factors"/>
    <property type="match status" value="1"/>
</dbReference>
<name>A0ABS1KYU3_9BACT</name>
<dbReference type="InterPro" id="IPR007627">
    <property type="entry name" value="RNA_pol_sigma70_r2"/>
</dbReference>
<evidence type="ECO:0000313" key="7">
    <source>
        <dbReference type="EMBL" id="MBL0744629.1"/>
    </source>
</evidence>
<keyword evidence="3" id="KW-0731">Sigma factor</keyword>
<dbReference type="Gene3D" id="1.10.10.10">
    <property type="entry name" value="Winged helix-like DNA-binding domain superfamily/Winged helix DNA-binding domain"/>
    <property type="match status" value="1"/>
</dbReference>
<organism evidence="7 8">
    <name type="scientific">Chryseolinea lacunae</name>
    <dbReference type="NCBI Taxonomy" id="2801331"/>
    <lineage>
        <taxon>Bacteria</taxon>
        <taxon>Pseudomonadati</taxon>
        <taxon>Bacteroidota</taxon>
        <taxon>Cytophagia</taxon>
        <taxon>Cytophagales</taxon>
        <taxon>Fulvivirgaceae</taxon>
        <taxon>Chryseolinea</taxon>
    </lineage>
</organism>
<keyword evidence="8" id="KW-1185">Reference proteome</keyword>
<dbReference type="InterPro" id="IPR039425">
    <property type="entry name" value="RNA_pol_sigma-70-like"/>
</dbReference>
<dbReference type="Proteomes" id="UP000613030">
    <property type="component" value="Unassembled WGS sequence"/>
</dbReference>
<comment type="similarity">
    <text evidence="1">Belongs to the sigma-70 factor family. ECF subfamily.</text>
</comment>
<dbReference type="InterPro" id="IPR013324">
    <property type="entry name" value="RNA_pol_sigma_r3/r4-like"/>
</dbReference>
<keyword evidence="4" id="KW-0804">Transcription</keyword>
<feature type="domain" description="RNA polymerase sigma factor 70 region 4 type 2" evidence="6">
    <location>
        <begin position="148"/>
        <end position="196"/>
    </location>
</feature>
<protein>
    <submittedName>
        <fullName evidence="7">Sigma-70 family RNA polymerase sigma factor</fullName>
    </submittedName>
</protein>
<dbReference type="PANTHER" id="PTHR43133:SF46">
    <property type="entry name" value="RNA POLYMERASE SIGMA-70 FACTOR ECF SUBFAMILY"/>
    <property type="match status" value="1"/>
</dbReference>
<dbReference type="NCBIfam" id="TIGR02937">
    <property type="entry name" value="sigma70-ECF"/>
    <property type="match status" value="1"/>
</dbReference>
<dbReference type="InterPro" id="IPR013249">
    <property type="entry name" value="RNA_pol_sigma70_r4_t2"/>
</dbReference>
<dbReference type="InterPro" id="IPR014284">
    <property type="entry name" value="RNA_pol_sigma-70_dom"/>
</dbReference>
<dbReference type="PANTHER" id="PTHR43133">
    <property type="entry name" value="RNA POLYMERASE ECF-TYPE SIGMA FACTO"/>
    <property type="match status" value="1"/>
</dbReference>
<dbReference type="RefSeq" id="WP_202014361.1">
    <property type="nucleotide sequence ID" value="NZ_JAERRB010000011.1"/>
</dbReference>
<evidence type="ECO:0000256" key="3">
    <source>
        <dbReference type="ARBA" id="ARBA00023082"/>
    </source>
</evidence>
<dbReference type="Gene3D" id="1.10.1740.10">
    <property type="match status" value="1"/>
</dbReference>
<keyword evidence="2" id="KW-0805">Transcription regulation</keyword>
<accession>A0ABS1KYU3</accession>
<dbReference type="Pfam" id="PF08281">
    <property type="entry name" value="Sigma70_r4_2"/>
    <property type="match status" value="1"/>
</dbReference>
<sequence>MAPEKKRDASRHGVESILFRAGTSEAQMDGVVWSLLREGQRKALDFIFEKHVRLLYAYGGKLCKDGAVVEDCIQDVFVELWNRREHLSDTDNIKFYLLKSLRRRIVRVVMAASRERTQHMLAFDDQEGSYTSIETDIVQLQTASEQQQQLTGAMQKLSKRQREAVYLKFYERMSYEQLSEVLDIDLKSSYKLIGKAIDTLRKWVRIVS</sequence>